<protein>
    <submittedName>
        <fullName evidence="2">Uncharacterized protein</fullName>
    </submittedName>
</protein>
<proteinExistence type="predicted"/>
<evidence type="ECO:0000313" key="2">
    <source>
        <dbReference type="EMBL" id="MPM16039.1"/>
    </source>
</evidence>
<sequence length="68" mass="8277">MNIKTLDLIWTQITTTIGEDFHSFPRLIIKMNFWCRMKIKKLKPLTKFEKDQHTHRNSEKDQVDEEKT</sequence>
<name>A0A644XIW8_9ZZZZ</name>
<dbReference type="AlphaFoldDB" id="A0A644XIW8"/>
<reference evidence="2" key="1">
    <citation type="submission" date="2019-08" db="EMBL/GenBank/DDBJ databases">
        <authorList>
            <person name="Kucharzyk K."/>
            <person name="Murdoch R.W."/>
            <person name="Higgins S."/>
            <person name="Loffler F."/>
        </authorList>
    </citation>
    <scope>NUCLEOTIDE SEQUENCE</scope>
</reference>
<dbReference type="EMBL" id="VSSQ01002542">
    <property type="protein sequence ID" value="MPM16039.1"/>
    <property type="molecule type" value="Genomic_DNA"/>
</dbReference>
<organism evidence="2">
    <name type="scientific">bioreactor metagenome</name>
    <dbReference type="NCBI Taxonomy" id="1076179"/>
    <lineage>
        <taxon>unclassified sequences</taxon>
        <taxon>metagenomes</taxon>
        <taxon>ecological metagenomes</taxon>
    </lineage>
</organism>
<evidence type="ECO:0000256" key="1">
    <source>
        <dbReference type="SAM" id="MobiDB-lite"/>
    </source>
</evidence>
<comment type="caution">
    <text evidence="2">The sequence shown here is derived from an EMBL/GenBank/DDBJ whole genome shotgun (WGS) entry which is preliminary data.</text>
</comment>
<accession>A0A644XIW8</accession>
<feature type="region of interest" description="Disordered" evidence="1">
    <location>
        <begin position="49"/>
        <end position="68"/>
    </location>
</feature>
<gene>
    <name evidence="2" type="ORF">SDC9_62413</name>
</gene>